<keyword evidence="1" id="KW-0732">Signal</keyword>
<evidence type="ECO:0000256" key="1">
    <source>
        <dbReference type="SAM" id="SignalP"/>
    </source>
</evidence>
<name>A0ABQ6ZDR4_9GAMM</name>
<sequence length="292" mass="33645">MMEFSRLLAVPIFGLMFCASVSAQDIKCDQVFMNPSEKQICGSEDLLRQDAVMGELYRRVEPHMDQIKKQQREFRRGLKSCKGDVPCLESSYGHRIEELKQAINTLPDATQEQIEQLSLEAAVIEEQRNEDALVRAELEAEIAPTVETSQENVETPPDSVVPNQEIVISEVVDETPDIARESVESPWWLKWLGLGAAGVFLLWLWGVIQEVFGRCPKCKQWRVASVTDSDQRRHTEYETKTFTDVHRDKNYNVTGRTEKRRQVKVNVVNTTEYLKCRSCQHEWSRSHTRRSS</sequence>
<proteinExistence type="predicted"/>
<evidence type="ECO:0000313" key="2">
    <source>
        <dbReference type="EMBL" id="KAF1723487.1"/>
    </source>
</evidence>
<comment type="caution">
    <text evidence="2">The sequence shown here is derived from an EMBL/GenBank/DDBJ whole genome shotgun (WGS) entry which is preliminary data.</text>
</comment>
<keyword evidence="3" id="KW-1185">Reference proteome</keyword>
<evidence type="ECO:0000313" key="3">
    <source>
        <dbReference type="Proteomes" id="UP000781710"/>
    </source>
</evidence>
<reference evidence="2 3" key="1">
    <citation type="submission" date="2017-10" db="EMBL/GenBank/DDBJ databases">
        <title>Whole genome sequencing of members of genus Pseudoxanthomonas.</title>
        <authorList>
            <person name="Kumar S."/>
            <person name="Bansal K."/>
            <person name="Kaur A."/>
            <person name="Patil P."/>
            <person name="Sharma S."/>
            <person name="Patil P.B."/>
        </authorList>
    </citation>
    <scope>NUCLEOTIDE SEQUENCE [LARGE SCALE GENOMIC DNA]</scope>
    <source>
        <strain evidence="2 3">DSM 17109</strain>
    </source>
</reference>
<organism evidence="2 3">
    <name type="scientific">Pseudoxanthomonas japonensis</name>
    <dbReference type="NCBI Taxonomy" id="69284"/>
    <lineage>
        <taxon>Bacteria</taxon>
        <taxon>Pseudomonadati</taxon>
        <taxon>Pseudomonadota</taxon>
        <taxon>Gammaproteobacteria</taxon>
        <taxon>Lysobacterales</taxon>
        <taxon>Lysobacteraceae</taxon>
        <taxon>Pseudoxanthomonas</taxon>
    </lineage>
</organism>
<dbReference type="EMBL" id="PDWW01000027">
    <property type="protein sequence ID" value="KAF1723487.1"/>
    <property type="molecule type" value="Genomic_DNA"/>
</dbReference>
<dbReference type="Proteomes" id="UP000781710">
    <property type="component" value="Unassembled WGS sequence"/>
</dbReference>
<gene>
    <name evidence="2" type="ORF">CSC78_15740</name>
</gene>
<feature type="signal peptide" evidence="1">
    <location>
        <begin position="1"/>
        <end position="23"/>
    </location>
</feature>
<feature type="chain" id="PRO_5047165680" evidence="1">
    <location>
        <begin position="24"/>
        <end position="292"/>
    </location>
</feature>
<protein>
    <submittedName>
        <fullName evidence="2">Uncharacterized protein</fullName>
    </submittedName>
</protein>
<accession>A0ABQ6ZDR4</accession>